<dbReference type="RefSeq" id="WP_315603574.1">
    <property type="nucleotide sequence ID" value="NZ_CP130318.1"/>
</dbReference>
<evidence type="ECO:0000313" key="1">
    <source>
        <dbReference type="EMBL" id="WNQ09800.1"/>
    </source>
</evidence>
<dbReference type="AlphaFoldDB" id="A0AA96LCQ0"/>
<evidence type="ECO:0000313" key="2">
    <source>
        <dbReference type="Proteomes" id="UP001305702"/>
    </source>
</evidence>
<dbReference type="Proteomes" id="UP001305702">
    <property type="component" value="Chromosome"/>
</dbReference>
<dbReference type="EMBL" id="CP130318">
    <property type="protein sequence ID" value="WNQ09800.1"/>
    <property type="molecule type" value="Genomic_DNA"/>
</dbReference>
<proteinExistence type="predicted"/>
<organism evidence="1 2">
    <name type="scientific">Paenibacillus aurantius</name>
    <dbReference type="NCBI Taxonomy" id="2918900"/>
    <lineage>
        <taxon>Bacteria</taxon>
        <taxon>Bacillati</taxon>
        <taxon>Bacillota</taxon>
        <taxon>Bacilli</taxon>
        <taxon>Bacillales</taxon>
        <taxon>Paenibacillaceae</taxon>
        <taxon>Paenibacillus</taxon>
    </lineage>
</organism>
<dbReference type="KEGG" id="paun:MJA45_19525"/>
<keyword evidence="2" id="KW-1185">Reference proteome</keyword>
<name>A0AA96LCQ0_9BACL</name>
<protein>
    <submittedName>
        <fullName evidence="1">Uncharacterized protein</fullName>
    </submittedName>
</protein>
<sequence>MAGGYHIRAYCPNRLCVHVHYRPYAVTWRYDAAYTAAEACGRLPGPGKQCPACGTEMGFYPLYTGDSVLDG</sequence>
<reference evidence="1 2" key="1">
    <citation type="submission" date="2022-02" db="EMBL/GenBank/DDBJ databases">
        <title>Paenibacillus sp. MBLB1776 Whole Genome Shotgun Sequencing.</title>
        <authorList>
            <person name="Hwang C.Y."/>
            <person name="Cho E.-S."/>
            <person name="Seo M.-J."/>
        </authorList>
    </citation>
    <scope>NUCLEOTIDE SEQUENCE [LARGE SCALE GENOMIC DNA]</scope>
    <source>
        <strain evidence="1 2">MBLB1776</strain>
    </source>
</reference>
<accession>A0AA96LCQ0</accession>
<gene>
    <name evidence="1" type="ORF">MJA45_19525</name>
</gene>